<evidence type="ECO:0000313" key="2">
    <source>
        <dbReference type="Proteomes" id="UP000026913"/>
    </source>
</evidence>
<dbReference type="KEGG" id="pman:OU5_6093"/>
<name>A0A024EK30_9PSED</name>
<organism evidence="1 2">
    <name type="scientific">Pseudomonas mandelii JR-1</name>
    <dbReference type="NCBI Taxonomy" id="1147786"/>
    <lineage>
        <taxon>Bacteria</taxon>
        <taxon>Pseudomonadati</taxon>
        <taxon>Pseudomonadota</taxon>
        <taxon>Gammaproteobacteria</taxon>
        <taxon>Pseudomonadales</taxon>
        <taxon>Pseudomonadaceae</taxon>
        <taxon>Pseudomonas</taxon>
    </lineage>
</organism>
<evidence type="ECO:0000313" key="1">
    <source>
        <dbReference type="EMBL" id="AHZ73172.1"/>
    </source>
</evidence>
<reference evidence="1 2" key="1">
    <citation type="journal article" date="2012" name="J. Bacteriol.">
        <title>Genome sequence of cold-adapted Pseudomonas mandelii strain JR-1.</title>
        <authorList>
            <person name="Jang S.H."/>
            <person name="Kim J."/>
            <person name="Kim J."/>
            <person name="Hong S."/>
            <person name="Lee C."/>
        </authorList>
    </citation>
    <scope>NUCLEOTIDE SEQUENCE [LARGE SCALE GENOMIC DNA]</scope>
    <source>
        <strain evidence="1 2">JR-1</strain>
    </source>
</reference>
<gene>
    <name evidence="1" type="ORF">OU5_6093</name>
</gene>
<dbReference type="AlphaFoldDB" id="A0A024EK30"/>
<accession>A0A024EK30</accession>
<proteinExistence type="predicted"/>
<dbReference type="EMBL" id="CP005960">
    <property type="protein sequence ID" value="AHZ73172.1"/>
    <property type="molecule type" value="Genomic_DNA"/>
</dbReference>
<sequence length="547" mass="60874">MSPSEDKPDGLVDIQIRTKNGFDELGLINGRFEEVESGLGTLTASVEPGFYKVRQRIGDLEQSQIIEVASDTTTDFELNTLTFESALPLQGSEASMPEKEALMREPSPYVEGQPPPIQIFLWDPQPESQERTGPLELPGPEILNQFRLRAFKGEVECDFSKVDALPGTTGVFLVNINVPVGTYLLVQPAAQTERCMPLHVLENWAPQVYFRVIRDSRGAMLPLDFNHSSITYVTHLQALHTKELTLLEVARKALARGRSVKSQALVDDLVNGDYQDPLLHLIGAHLLLLSANSESAESIQQLQKVVDGLIVSLGRDFPDVIALQIALAQLRQEPLAADLALCAPPILQRSWDLLLLAYRNSTIISEVMDFPYIVEPTSTWFVWLGKTLHTPNEAAINSLRQRLLALVNTTLTMNVNKLVRWIDSSDSIPELPAAAADNAAPLIKAMLQDEHLIKWIQRLLDQAEQDPTLQSPLDQALLMKLCSAQTQFFAKRRGNDKVATDIVRSFEVPAQDVASSAVRILISLLKQGYKKLPQLLEVYEVELKKNN</sequence>
<dbReference type="HOGENOM" id="CLU_497694_0_0_6"/>
<dbReference type="RefSeq" id="WP_010455165.1">
    <property type="nucleotide sequence ID" value="NZ_CP005960.1"/>
</dbReference>
<protein>
    <submittedName>
        <fullName evidence="1">Uncharacterized protein</fullName>
    </submittedName>
</protein>
<dbReference type="Proteomes" id="UP000026913">
    <property type="component" value="Chromosome"/>
</dbReference>